<reference evidence="2 3" key="1">
    <citation type="journal article" date="2024" name="G3 (Bethesda)">
        <title>Genome assembly of Hibiscus sabdariffa L. provides insights into metabolisms of medicinal natural products.</title>
        <authorList>
            <person name="Kim T."/>
        </authorList>
    </citation>
    <scope>NUCLEOTIDE SEQUENCE [LARGE SCALE GENOMIC DNA]</scope>
    <source>
        <strain evidence="2">TK-2024</strain>
        <tissue evidence="2">Old leaves</tissue>
    </source>
</reference>
<gene>
    <name evidence="2" type="ORF">V6N11_033393</name>
</gene>
<evidence type="ECO:0000313" key="2">
    <source>
        <dbReference type="EMBL" id="KAK8993292.1"/>
    </source>
</evidence>
<accession>A0ABR2PXW4</accession>
<protein>
    <submittedName>
        <fullName evidence="2">Uncharacterized protein</fullName>
    </submittedName>
</protein>
<evidence type="ECO:0000313" key="3">
    <source>
        <dbReference type="Proteomes" id="UP001396334"/>
    </source>
</evidence>
<evidence type="ECO:0000256" key="1">
    <source>
        <dbReference type="SAM" id="Phobius"/>
    </source>
</evidence>
<feature type="transmembrane region" description="Helical" evidence="1">
    <location>
        <begin position="71"/>
        <end position="91"/>
    </location>
</feature>
<keyword evidence="1" id="KW-0472">Membrane</keyword>
<organism evidence="2 3">
    <name type="scientific">Hibiscus sabdariffa</name>
    <name type="common">roselle</name>
    <dbReference type="NCBI Taxonomy" id="183260"/>
    <lineage>
        <taxon>Eukaryota</taxon>
        <taxon>Viridiplantae</taxon>
        <taxon>Streptophyta</taxon>
        <taxon>Embryophyta</taxon>
        <taxon>Tracheophyta</taxon>
        <taxon>Spermatophyta</taxon>
        <taxon>Magnoliopsida</taxon>
        <taxon>eudicotyledons</taxon>
        <taxon>Gunneridae</taxon>
        <taxon>Pentapetalae</taxon>
        <taxon>rosids</taxon>
        <taxon>malvids</taxon>
        <taxon>Malvales</taxon>
        <taxon>Malvaceae</taxon>
        <taxon>Malvoideae</taxon>
        <taxon>Hibiscus</taxon>
    </lineage>
</organism>
<dbReference type="Proteomes" id="UP001396334">
    <property type="component" value="Unassembled WGS sequence"/>
</dbReference>
<proteinExistence type="predicted"/>
<name>A0ABR2PXW4_9ROSI</name>
<keyword evidence="1" id="KW-1133">Transmembrane helix</keyword>
<keyword evidence="3" id="KW-1185">Reference proteome</keyword>
<sequence length="111" mass="12210">MESIPIVEKVPTDHVPVVDSLVDSEVVLASEASDNIVVVDTGFNDIVVAAEVAGDVACLDMRNDSDDLQNSTGMVLLWLPLLLSFLFLTMLKVMNSHLVRVELLQVVWLIY</sequence>
<keyword evidence="1" id="KW-0812">Transmembrane</keyword>
<dbReference type="EMBL" id="JBBPBN010000049">
    <property type="protein sequence ID" value="KAK8993292.1"/>
    <property type="molecule type" value="Genomic_DNA"/>
</dbReference>
<comment type="caution">
    <text evidence="2">The sequence shown here is derived from an EMBL/GenBank/DDBJ whole genome shotgun (WGS) entry which is preliminary data.</text>
</comment>